<name>A0A0D7KC28_9BURK</name>
<dbReference type="Gene3D" id="2.40.30.170">
    <property type="match status" value="1"/>
</dbReference>
<dbReference type="EMBL" id="JXYQ01000012">
    <property type="protein sequence ID" value="KJA11507.1"/>
    <property type="molecule type" value="Genomic_DNA"/>
</dbReference>
<dbReference type="OrthoDB" id="9778236at2"/>
<dbReference type="PANTHER" id="PTHR30438">
    <property type="entry name" value="36 KDA ANTIGEN-RELATED"/>
    <property type="match status" value="1"/>
</dbReference>
<gene>
    <name evidence="2" type="ORF">RP29_05085</name>
</gene>
<keyword evidence="3" id="KW-1185">Reference proteome</keyword>
<dbReference type="Proteomes" id="UP000032566">
    <property type="component" value="Unassembled WGS sequence"/>
</dbReference>
<dbReference type="AlphaFoldDB" id="A0A0D7KC28"/>
<organism evidence="2 3">
    <name type="scientific">Acidovorax temperans</name>
    <dbReference type="NCBI Taxonomy" id="80878"/>
    <lineage>
        <taxon>Bacteria</taxon>
        <taxon>Pseudomonadati</taxon>
        <taxon>Pseudomonadota</taxon>
        <taxon>Betaproteobacteria</taxon>
        <taxon>Burkholderiales</taxon>
        <taxon>Comamonadaceae</taxon>
        <taxon>Acidovorax</taxon>
    </lineage>
</organism>
<proteinExistence type="predicted"/>
<dbReference type="Gene3D" id="2.40.50.100">
    <property type="match status" value="1"/>
</dbReference>
<dbReference type="SUPFAM" id="SSF111369">
    <property type="entry name" value="HlyD-like secretion proteins"/>
    <property type="match status" value="2"/>
</dbReference>
<evidence type="ECO:0000313" key="3">
    <source>
        <dbReference type="Proteomes" id="UP000032566"/>
    </source>
</evidence>
<feature type="region of interest" description="Disordered" evidence="1">
    <location>
        <begin position="143"/>
        <end position="164"/>
    </location>
</feature>
<reference evidence="2 3" key="1">
    <citation type="submission" date="2014-12" db="EMBL/GenBank/DDBJ databases">
        <title>Isolation of bacteria from lake water.</title>
        <authorList>
            <person name="Sheng K.-Y."/>
            <person name="Chin P.-S."/>
            <person name="Chan K.-G."/>
            <person name="Tan G.S."/>
        </authorList>
    </citation>
    <scope>NUCLEOTIDE SEQUENCE [LARGE SCALE GENOMIC DNA]</scope>
    <source>
        <strain evidence="2 3">KY4</strain>
    </source>
</reference>
<dbReference type="Gene3D" id="1.10.287.470">
    <property type="entry name" value="Helix hairpin bin"/>
    <property type="match status" value="2"/>
</dbReference>
<dbReference type="PATRIC" id="fig|80878.5.peg.302"/>
<dbReference type="PANTHER" id="PTHR30438:SF2">
    <property type="entry name" value="MEMBRANE PROTEIN"/>
    <property type="match status" value="1"/>
</dbReference>
<protein>
    <submittedName>
        <fullName evidence="2">Hemolysin D</fullName>
    </submittedName>
</protein>
<comment type="caution">
    <text evidence="2">The sequence shown here is derived from an EMBL/GenBank/DDBJ whole genome shotgun (WGS) entry which is preliminary data.</text>
</comment>
<dbReference type="RefSeq" id="WP_044396484.1">
    <property type="nucleotide sequence ID" value="NZ_JXYQ01000012.1"/>
</dbReference>
<dbReference type="GO" id="GO:0005886">
    <property type="term" value="C:plasma membrane"/>
    <property type="evidence" value="ECO:0007669"/>
    <property type="project" value="TreeGrafter"/>
</dbReference>
<dbReference type="STRING" id="80878.RP29_05085"/>
<sequence length="359" mass="37845">MTVSPSLKKKLLVAFAAAVVAALAWWSWTRFTDSGPGEGFVNGNGRIEATEVDVATKLPGRVQAILVDEGAFVKAGQPLARMDISSLQAQRDEAAARQAQAKNGVDTARAQVALRESDVRAAEAQVAARAAELDAAQRRLARSTTLEKEGASSGQELDDDRARVRSQQAALEAAKAQVAAGQAAVAAAKAQATGASSSVDAAVATVARIDAELQDAQLVAPRDGRVQFLVAQPGEVLGAGGKVLNLVDLSDVYMTFFLPETVAGRVALGTEVRLVLDAAPQYVIPAQVSFVASTAQFTPKTVETASERQKLMFRVKARIDRALLAKHLEQVKTGLPGVAWVRLDAQQPWPANLANPVQP</sequence>
<accession>A0A0D7KC28</accession>
<evidence type="ECO:0000313" key="2">
    <source>
        <dbReference type="EMBL" id="KJA11507.1"/>
    </source>
</evidence>
<dbReference type="GO" id="GO:0055085">
    <property type="term" value="P:transmembrane transport"/>
    <property type="evidence" value="ECO:0007669"/>
    <property type="project" value="InterPro"/>
</dbReference>
<evidence type="ECO:0000256" key="1">
    <source>
        <dbReference type="SAM" id="MobiDB-lite"/>
    </source>
</evidence>